<evidence type="ECO:0000256" key="3">
    <source>
        <dbReference type="ARBA" id="ARBA00023274"/>
    </source>
</evidence>
<evidence type="ECO:0000313" key="4">
    <source>
        <dbReference type="EMBL" id="KAK7869259.1"/>
    </source>
</evidence>
<evidence type="ECO:0000256" key="1">
    <source>
        <dbReference type="ARBA" id="ARBA00006194"/>
    </source>
</evidence>
<evidence type="ECO:0000313" key="5">
    <source>
        <dbReference type="Proteomes" id="UP001378592"/>
    </source>
</evidence>
<dbReference type="GO" id="GO:0005840">
    <property type="term" value="C:ribosome"/>
    <property type="evidence" value="ECO:0007669"/>
    <property type="project" value="UniProtKB-KW"/>
</dbReference>
<dbReference type="HAMAP" id="MF_01310">
    <property type="entry name" value="Ribosomal_uS11"/>
    <property type="match status" value="1"/>
</dbReference>
<name>A0AAN9W495_9ORTH</name>
<dbReference type="GO" id="GO:0003735">
    <property type="term" value="F:structural constituent of ribosome"/>
    <property type="evidence" value="ECO:0007669"/>
    <property type="project" value="InterPro"/>
</dbReference>
<comment type="caution">
    <text evidence="4">The sequence shown here is derived from an EMBL/GenBank/DDBJ whole genome shotgun (WGS) entry which is preliminary data.</text>
</comment>
<evidence type="ECO:0008006" key="6">
    <source>
        <dbReference type="Google" id="ProtNLM"/>
    </source>
</evidence>
<dbReference type="Pfam" id="PF00411">
    <property type="entry name" value="Ribosomal_S11"/>
    <property type="match status" value="1"/>
</dbReference>
<keyword evidence="2" id="KW-0689">Ribosomal protein</keyword>
<dbReference type="GO" id="GO:0006412">
    <property type="term" value="P:translation"/>
    <property type="evidence" value="ECO:0007669"/>
    <property type="project" value="InterPro"/>
</dbReference>
<dbReference type="SUPFAM" id="SSF53137">
    <property type="entry name" value="Translational machinery components"/>
    <property type="match status" value="1"/>
</dbReference>
<reference evidence="4 5" key="1">
    <citation type="submission" date="2024-03" db="EMBL/GenBank/DDBJ databases">
        <title>The genome assembly and annotation of the cricket Gryllus longicercus Weissman &amp; Gray.</title>
        <authorList>
            <person name="Szrajer S."/>
            <person name="Gray D."/>
            <person name="Ylla G."/>
        </authorList>
    </citation>
    <scope>NUCLEOTIDE SEQUENCE [LARGE SCALE GENOMIC DNA]</scope>
    <source>
        <strain evidence="4">DAG 2021-001</strain>
        <tissue evidence="4">Whole body minus gut</tissue>
    </source>
</reference>
<comment type="similarity">
    <text evidence="1">Belongs to the universal ribosomal protein uS11 family.</text>
</comment>
<dbReference type="GO" id="GO:1990904">
    <property type="term" value="C:ribonucleoprotein complex"/>
    <property type="evidence" value="ECO:0007669"/>
    <property type="project" value="UniProtKB-KW"/>
</dbReference>
<dbReference type="Proteomes" id="UP001378592">
    <property type="component" value="Unassembled WGS sequence"/>
</dbReference>
<accession>A0AAN9W495</accession>
<dbReference type="Gene3D" id="3.30.420.80">
    <property type="entry name" value="Ribosomal protein S11"/>
    <property type="match status" value="1"/>
</dbReference>
<proteinExistence type="inferred from homology"/>
<dbReference type="AlphaFoldDB" id="A0AAN9W495"/>
<dbReference type="PANTHER" id="PTHR11759">
    <property type="entry name" value="40S RIBOSOMAL PROTEIN S14/30S RIBOSOMAL PROTEIN S11"/>
    <property type="match status" value="1"/>
</dbReference>
<dbReference type="InterPro" id="IPR036967">
    <property type="entry name" value="Ribosomal_uS11_sf"/>
</dbReference>
<dbReference type="EMBL" id="JAZDUA010000077">
    <property type="protein sequence ID" value="KAK7869259.1"/>
    <property type="molecule type" value="Genomic_DNA"/>
</dbReference>
<keyword evidence="5" id="KW-1185">Reference proteome</keyword>
<dbReference type="InterPro" id="IPR001971">
    <property type="entry name" value="Ribosomal_uS11"/>
</dbReference>
<evidence type="ECO:0000256" key="2">
    <source>
        <dbReference type="ARBA" id="ARBA00022980"/>
    </source>
</evidence>
<organism evidence="4 5">
    <name type="scientific">Gryllus longicercus</name>
    <dbReference type="NCBI Taxonomy" id="2509291"/>
    <lineage>
        <taxon>Eukaryota</taxon>
        <taxon>Metazoa</taxon>
        <taxon>Ecdysozoa</taxon>
        <taxon>Arthropoda</taxon>
        <taxon>Hexapoda</taxon>
        <taxon>Insecta</taxon>
        <taxon>Pterygota</taxon>
        <taxon>Neoptera</taxon>
        <taxon>Polyneoptera</taxon>
        <taxon>Orthoptera</taxon>
        <taxon>Ensifera</taxon>
        <taxon>Gryllidea</taxon>
        <taxon>Grylloidea</taxon>
        <taxon>Gryllidae</taxon>
        <taxon>Gryllinae</taxon>
        <taxon>Gryllus</taxon>
    </lineage>
</organism>
<keyword evidence="3" id="KW-0687">Ribonucleoprotein</keyword>
<sequence length="228" mass="25476">MLRKYSSLLSPIFKVTNIVENVHNKRELNLVLRNSEHKLSLCRDVLRTTPSRNFHWSLPRSKREDKREMLASMPVPDEGTEGEKTVDVDSLVQRAGNIYPDKSTFSTLYDGIPFSEIPIFNISVTKNNTVFSVTDAKGVVKLFRTCGLEGFKNARKGTNVAAQATAIALGTKAYERGFKTVRVRVRGLGPGRMSAIKGLQMSGLNIVSVTDNTPVSWNPPRARKQRKL</sequence>
<protein>
    <recommendedName>
        <fullName evidence="6">Mitochondrial ribosomal protein S11</fullName>
    </recommendedName>
</protein>
<gene>
    <name evidence="4" type="ORF">R5R35_000879</name>
</gene>